<sequence length="123" mass="13752">MSFKDIYRIVICMLISIVLSVVFIYVFGQTNVVLSILNNLFIIASILLIIGGGFFVLQGGLFNGITYSFKRFFSRITRLGEYATAIDGDVEYTSAFSSDYTYPILIAGGIQFILVLLISIIYF</sequence>
<reference evidence="3 4" key="1">
    <citation type="journal article" date="2014" name="BMC Genomics">
        <title>Genomic comparison of sporeforming bacilli isolated from milk.</title>
        <authorList>
            <person name="Moreno Switt A.I."/>
            <person name="Andrus A.D."/>
            <person name="Ranieri M.L."/>
            <person name="Orsi R.H."/>
            <person name="Ivy R."/>
            <person name="den Bakker H.C."/>
            <person name="Martin N.H."/>
            <person name="Wiedmann M."/>
            <person name="Boor K.J."/>
        </authorList>
    </citation>
    <scope>NUCLEOTIDE SEQUENCE [LARGE SCALE GENOMIC DNA]</scope>
    <source>
        <strain evidence="3 4">FSL R5-213</strain>
    </source>
</reference>
<evidence type="ECO:0000313" key="3">
    <source>
        <dbReference type="EMBL" id="ETT88041.1"/>
    </source>
</evidence>
<protein>
    <recommendedName>
        <fullName evidence="2">DUF3899 domain-containing protein</fullName>
    </recommendedName>
</protein>
<dbReference type="EMBL" id="ASQA01000006">
    <property type="protein sequence ID" value="ETT88041.1"/>
    <property type="molecule type" value="Genomic_DNA"/>
</dbReference>
<evidence type="ECO:0000256" key="1">
    <source>
        <dbReference type="SAM" id="Phobius"/>
    </source>
</evidence>
<organism evidence="3 4">
    <name type="scientific">Viridibacillus arenosi FSL R5-213</name>
    <dbReference type="NCBI Taxonomy" id="1227360"/>
    <lineage>
        <taxon>Bacteria</taxon>
        <taxon>Bacillati</taxon>
        <taxon>Bacillota</taxon>
        <taxon>Bacilli</taxon>
        <taxon>Bacillales</taxon>
        <taxon>Caryophanaceae</taxon>
        <taxon>Viridibacillus</taxon>
    </lineage>
</organism>
<dbReference type="RefSeq" id="WP_235175669.1">
    <property type="nucleotide sequence ID" value="NZ_ASQA01000006.1"/>
</dbReference>
<feature type="domain" description="DUF3899" evidence="2">
    <location>
        <begin position="38"/>
        <end position="119"/>
    </location>
</feature>
<accession>W4F7I1</accession>
<dbReference type="AlphaFoldDB" id="W4F7I1"/>
<keyword evidence="1" id="KW-0812">Transmembrane</keyword>
<keyword evidence="1" id="KW-1133">Transmembrane helix</keyword>
<name>W4F7I1_9BACL</name>
<feature type="transmembrane region" description="Helical" evidence="1">
    <location>
        <begin position="6"/>
        <end position="28"/>
    </location>
</feature>
<dbReference type="eggNOG" id="ENOG5033KUB">
    <property type="taxonomic scope" value="Bacteria"/>
</dbReference>
<dbReference type="InterPro" id="IPR025007">
    <property type="entry name" value="DUF3899"/>
</dbReference>
<keyword evidence="4" id="KW-1185">Reference proteome</keyword>
<evidence type="ECO:0000313" key="4">
    <source>
        <dbReference type="Proteomes" id="UP000019062"/>
    </source>
</evidence>
<feature type="transmembrane region" description="Helical" evidence="1">
    <location>
        <begin position="100"/>
        <end position="122"/>
    </location>
</feature>
<dbReference type="Pfam" id="PF13038">
    <property type="entry name" value="DUF3899"/>
    <property type="match status" value="1"/>
</dbReference>
<comment type="caution">
    <text evidence="3">The sequence shown here is derived from an EMBL/GenBank/DDBJ whole genome shotgun (WGS) entry which is preliminary data.</text>
</comment>
<dbReference type="Proteomes" id="UP000019062">
    <property type="component" value="Unassembled WGS sequence"/>
</dbReference>
<gene>
    <name evidence="3" type="ORF">C176_02104</name>
</gene>
<proteinExistence type="predicted"/>
<keyword evidence="1" id="KW-0472">Membrane</keyword>
<evidence type="ECO:0000259" key="2">
    <source>
        <dbReference type="Pfam" id="PF13038"/>
    </source>
</evidence>
<dbReference type="PATRIC" id="fig|1227360.4.peg.422"/>
<feature type="transmembrane region" description="Helical" evidence="1">
    <location>
        <begin position="40"/>
        <end position="62"/>
    </location>
</feature>